<feature type="region of interest" description="Disordered" evidence="1">
    <location>
        <begin position="97"/>
        <end position="116"/>
    </location>
</feature>
<comment type="caution">
    <text evidence="2">The sequence shown here is derived from an EMBL/GenBank/DDBJ whole genome shotgun (WGS) entry which is preliminary data.</text>
</comment>
<evidence type="ECO:0000313" key="2">
    <source>
        <dbReference type="EMBL" id="ETO24063.1"/>
    </source>
</evidence>
<dbReference type="InterPro" id="IPR036322">
    <property type="entry name" value="WD40_repeat_dom_sf"/>
</dbReference>
<reference evidence="2 3" key="1">
    <citation type="journal article" date="2013" name="Curr. Biol.">
        <title>The Genome of the Foraminiferan Reticulomyxa filosa.</title>
        <authorList>
            <person name="Glockner G."/>
            <person name="Hulsmann N."/>
            <person name="Schleicher M."/>
            <person name="Noegel A.A."/>
            <person name="Eichinger L."/>
            <person name="Gallinger C."/>
            <person name="Pawlowski J."/>
            <person name="Sierra R."/>
            <person name="Euteneuer U."/>
            <person name="Pillet L."/>
            <person name="Moustafa A."/>
            <person name="Platzer M."/>
            <person name="Groth M."/>
            <person name="Szafranski K."/>
            <person name="Schliwa M."/>
        </authorList>
    </citation>
    <scope>NUCLEOTIDE SEQUENCE [LARGE SCALE GENOMIC DNA]</scope>
</reference>
<dbReference type="AlphaFoldDB" id="X6NDU0"/>
<dbReference type="Proteomes" id="UP000023152">
    <property type="component" value="Unassembled WGS sequence"/>
</dbReference>
<feature type="compositionally biased region" description="Low complexity" evidence="1">
    <location>
        <begin position="398"/>
        <end position="417"/>
    </location>
</feature>
<organism evidence="2 3">
    <name type="scientific">Reticulomyxa filosa</name>
    <dbReference type="NCBI Taxonomy" id="46433"/>
    <lineage>
        <taxon>Eukaryota</taxon>
        <taxon>Sar</taxon>
        <taxon>Rhizaria</taxon>
        <taxon>Retaria</taxon>
        <taxon>Foraminifera</taxon>
        <taxon>Monothalamids</taxon>
        <taxon>Reticulomyxidae</taxon>
        <taxon>Reticulomyxa</taxon>
    </lineage>
</organism>
<evidence type="ECO:0000313" key="3">
    <source>
        <dbReference type="Proteomes" id="UP000023152"/>
    </source>
</evidence>
<proteinExistence type="predicted"/>
<feature type="region of interest" description="Disordered" evidence="1">
    <location>
        <begin position="398"/>
        <end position="428"/>
    </location>
</feature>
<accession>X6NDU0</accession>
<protein>
    <submittedName>
        <fullName evidence="2">Uncharacterized protein</fullName>
    </submittedName>
</protein>
<gene>
    <name evidence="2" type="ORF">RFI_13098</name>
</gene>
<dbReference type="EMBL" id="ASPP01009477">
    <property type="protein sequence ID" value="ETO24063.1"/>
    <property type="molecule type" value="Genomic_DNA"/>
</dbReference>
<feature type="compositionally biased region" description="Polar residues" evidence="1">
    <location>
        <begin position="99"/>
        <end position="116"/>
    </location>
</feature>
<sequence length="560" mass="63322">MLSPHYFQCDDMKLPPTTTHMLLHSDEAASGHTKSSQDTVSLSLRNDETSMLTALTHPPILQRMLLASCGEDGLVQLLSLRDARKSGISQHHLLASHSVPPSQNISSRGTNSEPELNQNLEELVNKDIKEIYKKETVDSNINTNQTEHWTDWKEMQYGKPFHHLSDSVDDNLRYGDDLRLLSEGTLQQPGGGHFPFKCFDIVKRHDGKGYLLFAAGAKEFLQAFEITPSRNGDYQDTDWKALCFTGGDKIPNKRGQKQWLKSNVESPSAFSDDWQDPFKTMDLRIKKFEGKWLVITGNSIGVIRAYTLDEEKPDEFQFEGEDSALHHESNHGIPILSLASTYSCIGRYYFPDIESVLSNNNEHQYSSEEVEIAKLMQHFITNFGRTPKKTKHIQLSTTSVSTDSGNSSISSTTITSTRHNDSVRIRSQTSTISQRSSAIAKVSTQRSFHSLEYKSEKEEFAPSSMSDSRIIPNYQDLPPHLIFSGSINGCIHIWFWDVDTHSLQLLEKFKTHLSGVNTISVSWLDPTFVSTHKQNSAKQNDPLGKGLKSKHFFLFNFFLQ</sequence>
<name>X6NDU0_RETFI</name>
<keyword evidence="3" id="KW-1185">Reference proteome</keyword>
<dbReference type="SUPFAM" id="SSF50978">
    <property type="entry name" value="WD40 repeat-like"/>
    <property type="match status" value="1"/>
</dbReference>
<evidence type="ECO:0000256" key="1">
    <source>
        <dbReference type="SAM" id="MobiDB-lite"/>
    </source>
</evidence>